<keyword evidence="3" id="KW-1185">Reference proteome</keyword>
<dbReference type="KEGG" id="sje:AAV35_004385"/>
<reference evidence="2 3" key="1">
    <citation type="journal article" date="2012" name="J. Bacteriol.">
        <title>Draft Genome Sequence of Salimicrobium sp. Strain MJ3, Isolated from Myulchi-Jeot, Korean Fermented Seafood.</title>
        <authorList>
            <person name="Lee S.H."/>
            <person name="Jung J.Y."/>
            <person name="Jeon C.O."/>
        </authorList>
    </citation>
    <scope>NUCLEOTIDE SEQUENCE [LARGE SCALE GENOMIC DNA]</scope>
    <source>
        <strain evidence="2 3">MJ3</strain>
    </source>
</reference>
<reference evidence="4" key="2">
    <citation type="submission" date="2015-06" db="EMBL/GenBank/DDBJ databases">
        <title>Salimicrobium jeotgali MJ3, isolated from Myulchi jeot, a traditional Korean fermented seafood.</title>
        <authorList>
            <person name="Kim K.H."/>
            <person name="Jeon C.O."/>
            <person name="Jin H.M."/>
        </authorList>
    </citation>
    <scope>NUCLEOTIDE SEQUENCE [LARGE SCALE GENOMIC DNA]</scope>
    <source>
        <strain evidence="4">MJ3</strain>
    </source>
</reference>
<dbReference type="EMBL" id="AMPQ01000013">
    <property type="protein sequence ID" value="EKE31222.1"/>
    <property type="molecule type" value="Genomic_DNA"/>
</dbReference>
<organism evidence="2 3">
    <name type="scientific">Salimicrobium jeotgali</name>
    <dbReference type="NCBI Taxonomy" id="1230341"/>
    <lineage>
        <taxon>Bacteria</taxon>
        <taxon>Bacillati</taxon>
        <taxon>Bacillota</taxon>
        <taxon>Bacilli</taxon>
        <taxon>Bacillales</taxon>
        <taxon>Bacillaceae</taxon>
        <taxon>Salimicrobium</taxon>
    </lineage>
</organism>
<dbReference type="AlphaFoldDB" id="K2GA63"/>
<dbReference type="Proteomes" id="UP000011746">
    <property type="component" value="Unassembled WGS sequence"/>
</dbReference>
<protein>
    <submittedName>
        <fullName evidence="2">Uncharacterized protein</fullName>
    </submittedName>
</protein>
<gene>
    <name evidence="1" type="ORF">AAV35_004385</name>
    <name evidence="2" type="ORF">MJ3_09638</name>
</gene>
<accession>K2GA63</accession>
<reference evidence="1" key="3">
    <citation type="submission" date="2016-11" db="EMBL/GenBank/DDBJ databases">
        <title>Salimicrobium jeotgali MJ3, isolated from Myulchi jeot, a traditional Korean fermented seafood.</title>
        <authorList>
            <person name="Kim K.H."/>
            <person name="Jeon C.O."/>
            <person name="Jin H.M."/>
        </authorList>
    </citation>
    <scope>NUCLEOTIDE SEQUENCE</scope>
    <source>
        <strain evidence="1">MJ3</strain>
    </source>
</reference>
<evidence type="ECO:0000313" key="1">
    <source>
        <dbReference type="EMBL" id="AKG04097.1"/>
    </source>
</evidence>
<dbReference type="EMBL" id="CP011361">
    <property type="protein sequence ID" value="AKG04097.1"/>
    <property type="molecule type" value="Genomic_DNA"/>
</dbReference>
<proteinExistence type="predicted"/>
<evidence type="ECO:0000313" key="2">
    <source>
        <dbReference type="EMBL" id="EKE31222.1"/>
    </source>
</evidence>
<evidence type="ECO:0000313" key="3">
    <source>
        <dbReference type="Proteomes" id="UP000011746"/>
    </source>
</evidence>
<dbReference type="Proteomes" id="UP000092654">
    <property type="component" value="Chromosome"/>
</dbReference>
<evidence type="ECO:0000313" key="4">
    <source>
        <dbReference type="Proteomes" id="UP000092654"/>
    </source>
</evidence>
<sequence>MIDESQGPRDRPGVVVVVVYHLRFGWGGKRKKKAPSIYVQMQGRVEPYLSVQEGEKKEVVWRWSVISNSFSKEQKG</sequence>
<name>K2GA63_9BACI</name>